<sequence>MVYVQISMVCQIGRAVDEPRAMTVVTRHRRSNISSDTNRKEHQVGALESRLRRSAPRVTADGDGRLRMNIESAESALRPHGAGAAAAASRIGSSTFLRWTLPCRVD</sequence>
<gene>
    <name evidence="2" type="ORF">EVAR_24150_1</name>
</gene>
<dbReference type="AlphaFoldDB" id="A0A4C1YR17"/>
<reference evidence="2 3" key="1">
    <citation type="journal article" date="2019" name="Commun. Biol.">
        <title>The bagworm genome reveals a unique fibroin gene that provides high tensile strength.</title>
        <authorList>
            <person name="Kono N."/>
            <person name="Nakamura H."/>
            <person name="Ohtoshi R."/>
            <person name="Tomita M."/>
            <person name="Numata K."/>
            <person name="Arakawa K."/>
        </authorList>
    </citation>
    <scope>NUCLEOTIDE SEQUENCE [LARGE SCALE GENOMIC DNA]</scope>
</reference>
<comment type="caution">
    <text evidence="2">The sequence shown here is derived from an EMBL/GenBank/DDBJ whole genome shotgun (WGS) entry which is preliminary data.</text>
</comment>
<evidence type="ECO:0000313" key="2">
    <source>
        <dbReference type="EMBL" id="GBP77433.1"/>
    </source>
</evidence>
<keyword evidence="3" id="KW-1185">Reference proteome</keyword>
<evidence type="ECO:0000256" key="1">
    <source>
        <dbReference type="SAM" id="MobiDB-lite"/>
    </source>
</evidence>
<dbReference type="Proteomes" id="UP000299102">
    <property type="component" value="Unassembled WGS sequence"/>
</dbReference>
<evidence type="ECO:0000313" key="3">
    <source>
        <dbReference type="Proteomes" id="UP000299102"/>
    </source>
</evidence>
<dbReference type="EMBL" id="BGZK01001330">
    <property type="protein sequence ID" value="GBP77433.1"/>
    <property type="molecule type" value="Genomic_DNA"/>
</dbReference>
<proteinExistence type="predicted"/>
<protein>
    <submittedName>
        <fullName evidence="2">Uncharacterized protein</fullName>
    </submittedName>
</protein>
<feature type="region of interest" description="Disordered" evidence="1">
    <location>
        <begin position="27"/>
        <end position="53"/>
    </location>
</feature>
<organism evidence="2 3">
    <name type="scientific">Eumeta variegata</name>
    <name type="common">Bagworm moth</name>
    <name type="synonym">Eumeta japonica</name>
    <dbReference type="NCBI Taxonomy" id="151549"/>
    <lineage>
        <taxon>Eukaryota</taxon>
        <taxon>Metazoa</taxon>
        <taxon>Ecdysozoa</taxon>
        <taxon>Arthropoda</taxon>
        <taxon>Hexapoda</taxon>
        <taxon>Insecta</taxon>
        <taxon>Pterygota</taxon>
        <taxon>Neoptera</taxon>
        <taxon>Endopterygota</taxon>
        <taxon>Lepidoptera</taxon>
        <taxon>Glossata</taxon>
        <taxon>Ditrysia</taxon>
        <taxon>Tineoidea</taxon>
        <taxon>Psychidae</taxon>
        <taxon>Oiketicinae</taxon>
        <taxon>Eumeta</taxon>
    </lineage>
</organism>
<accession>A0A4C1YR17</accession>
<name>A0A4C1YR17_EUMVA</name>